<sequence length="73" mass="8553">MIITIEQAFSLLPPLKKFKKQRKEACGKKKIRMIRPKCLITCEKMNCINRERRGKIKLSCQNCRDNKICVQAS</sequence>
<comment type="caution">
    <text evidence="1">The sequence shown here is derived from an EMBL/GenBank/DDBJ whole genome shotgun (WGS) entry which is preliminary data.</text>
</comment>
<dbReference type="EMBL" id="LAZR01045691">
    <property type="protein sequence ID" value="KKK98271.1"/>
    <property type="molecule type" value="Genomic_DNA"/>
</dbReference>
<gene>
    <name evidence="1" type="ORF">LCGC14_2644440</name>
</gene>
<evidence type="ECO:0000313" key="1">
    <source>
        <dbReference type="EMBL" id="KKK98271.1"/>
    </source>
</evidence>
<reference evidence="1" key="1">
    <citation type="journal article" date="2015" name="Nature">
        <title>Complex archaea that bridge the gap between prokaryotes and eukaryotes.</title>
        <authorList>
            <person name="Spang A."/>
            <person name="Saw J.H."/>
            <person name="Jorgensen S.L."/>
            <person name="Zaremba-Niedzwiedzka K."/>
            <person name="Martijn J."/>
            <person name="Lind A.E."/>
            <person name="van Eijk R."/>
            <person name="Schleper C."/>
            <person name="Guy L."/>
            <person name="Ettema T.J."/>
        </authorList>
    </citation>
    <scope>NUCLEOTIDE SEQUENCE</scope>
</reference>
<accession>A0A0F9CNQ1</accession>
<protein>
    <submittedName>
        <fullName evidence="1">Uncharacterized protein</fullName>
    </submittedName>
</protein>
<proteinExistence type="predicted"/>
<organism evidence="1">
    <name type="scientific">marine sediment metagenome</name>
    <dbReference type="NCBI Taxonomy" id="412755"/>
    <lineage>
        <taxon>unclassified sequences</taxon>
        <taxon>metagenomes</taxon>
        <taxon>ecological metagenomes</taxon>
    </lineage>
</organism>
<name>A0A0F9CNQ1_9ZZZZ</name>
<dbReference type="AlphaFoldDB" id="A0A0F9CNQ1"/>